<evidence type="ECO:0000313" key="2">
    <source>
        <dbReference type="EMBL" id="GLK63580.1"/>
    </source>
</evidence>
<name>A0AAD3NX49_9RHOB</name>
<dbReference type="EMBL" id="BSFH01000017">
    <property type="protein sequence ID" value="GLK63580.1"/>
    <property type="molecule type" value="Genomic_DNA"/>
</dbReference>
<sequence length="246" mass="26242">MPDHDDLPFDDDTPPITRTAADETSQTRFGPRPVPEGHHRPSGPAESRRIPPHGDVAPDGLRAWPRPSRPAKWLVWGGAGLAAAALTVGAAYAARGLVDLLADDKRTPSPRSRDAAPSAPPKEPARKPRPPRATRRAPRQNLLQEVEANTASLTNGIENVMGAMTAALEGFRTVAGQASAIMQEFGDAAALVSSLTGRNPAEPHTPKPRRDSGPVPDLRDDPLTHDPMDGPEGKGPADHDPRLHRL</sequence>
<comment type="caution">
    <text evidence="2">The sequence shown here is derived from an EMBL/GenBank/DDBJ whole genome shotgun (WGS) entry which is preliminary data.</text>
</comment>
<feature type="region of interest" description="Disordered" evidence="1">
    <location>
        <begin position="194"/>
        <end position="246"/>
    </location>
</feature>
<keyword evidence="3" id="KW-1185">Reference proteome</keyword>
<dbReference type="AlphaFoldDB" id="A0AAD3NX49"/>
<evidence type="ECO:0000313" key="3">
    <source>
        <dbReference type="Proteomes" id="UP001143349"/>
    </source>
</evidence>
<reference evidence="2" key="2">
    <citation type="submission" date="2023-01" db="EMBL/GenBank/DDBJ databases">
        <authorList>
            <person name="Sun Q."/>
            <person name="Evtushenko L."/>
        </authorList>
    </citation>
    <scope>NUCLEOTIDE SEQUENCE</scope>
    <source>
        <strain evidence="2">VKM B-2222</strain>
    </source>
</reference>
<dbReference type="RefSeq" id="WP_271179360.1">
    <property type="nucleotide sequence ID" value="NZ_BSFH01000017.1"/>
</dbReference>
<proteinExistence type="predicted"/>
<feature type="region of interest" description="Disordered" evidence="1">
    <location>
        <begin position="103"/>
        <end position="145"/>
    </location>
</feature>
<protein>
    <submittedName>
        <fullName evidence="2">Uncharacterized protein</fullName>
    </submittedName>
</protein>
<feature type="compositionally biased region" description="Basic and acidic residues" evidence="1">
    <location>
        <begin position="204"/>
        <end position="246"/>
    </location>
</feature>
<organism evidence="2 3">
    <name type="scientific">Paracoccus kondratievae</name>
    <dbReference type="NCBI Taxonomy" id="135740"/>
    <lineage>
        <taxon>Bacteria</taxon>
        <taxon>Pseudomonadati</taxon>
        <taxon>Pseudomonadota</taxon>
        <taxon>Alphaproteobacteria</taxon>
        <taxon>Rhodobacterales</taxon>
        <taxon>Paracoccaceae</taxon>
        <taxon>Paracoccus</taxon>
    </lineage>
</organism>
<gene>
    <name evidence="2" type="ORF">GCM10017635_10500</name>
</gene>
<reference evidence="2" key="1">
    <citation type="journal article" date="2014" name="Int. J. Syst. Evol. Microbiol.">
        <title>Complete genome sequence of Corynebacterium casei LMG S-19264T (=DSM 44701T), isolated from a smear-ripened cheese.</title>
        <authorList>
            <consortium name="US DOE Joint Genome Institute (JGI-PGF)"/>
            <person name="Walter F."/>
            <person name="Albersmeier A."/>
            <person name="Kalinowski J."/>
            <person name="Ruckert C."/>
        </authorList>
    </citation>
    <scope>NUCLEOTIDE SEQUENCE</scope>
    <source>
        <strain evidence="2">VKM B-2222</strain>
    </source>
</reference>
<feature type="compositionally biased region" description="Basic and acidic residues" evidence="1">
    <location>
        <begin position="103"/>
        <end position="114"/>
    </location>
</feature>
<feature type="compositionally biased region" description="Basic residues" evidence="1">
    <location>
        <begin position="127"/>
        <end position="138"/>
    </location>
</feature>
<accession>A0AAD3NX49</accession>
<evidence type="ECO:0000256" key="1">
    <source>
        <dbReference type="SAM" id="MobiDB-lite"/>
    </source>
</evidence>
<feature type="region of interest" description="Disordered" evidence="1">
    <location>
        <begin position="1"/>
        <end position="67"/>
    </location>
</feature>
<dbReference type="Proteomes" id="UP001143349">
    <property type="component" value="Unassembled WGS sequence"/>
</dbReference>